<evidence type="ECO:0000313" key="4">
    <source>
        <dbReference type="Proteomes" id="UP001379533"/>
    </source>
</evidence>
<dbReference type="PANTHER" id="PTHR43767">
    <property type="entry name" value="LONG-CHAIN-FATTY-ACID--COA LIGASE"/>
    <property type="match status" value="1"/>
</dbReference>
<reference evidence="3 4" key="1">
    <citation type="submission" date="2021-12" db="EMBL/GenBank/DDBJ databases">
        <title>Discovery of the Pendulisporaceae a myxobacterial family with distinct sporulation behavior and unique specialized metabolism.</title>
        <authorList>
            <person name="Garcia R."/>
            <person name="Popoff A."/>
            <person name="Bader C.D."/>
            <person name="Loehr J."/>
            <person name="Walesch S."/>
            <person name="Walt C."/>
            <person name="Boldt J."/>
            <person name="Bunk B."/>
            <person name="Haeckl F.J.F.P.J."/>
            <person name="Gunesch A.P."/>
            <person name="Birkelbach J."/>
            <person name="Nuebel U."/>
            <person name="Pietschmann T."/>
            <person name="Bach T."/>
            <person name="Mueller R."/>
        </authorList>
    </citation>
    <scope>NUCLEOTIDE SEQUENCE [LARGE SCALE GENOMIC DNA]</scope>
    <source>
        <strain evidence="3 4">MSr12523</strain>
    </source>
</reference>
<dbReference type="SUPFAM" id="SSF56801">
    <property type="entry name" value="Acetyl-CoA synthetase-like"/>
    <property type="match status" value="1"/>
</dbReference>
<sequence>MLRLPSAAKLTDLKERLVDVPGRVRVMAKVANQTGLMWQFHVPGARALMEVLTRRSQNPSQMYQVHAANTPNKVALRWRDEALTFAELEDRIARVAAGFSSRGLSRGSSLIVMMKNRPEFVVTQNAATRVGAAAVSVSWRSTAAELAYLAMHSGAKFIVFNPELWPVVEEASRSLPHLKRSQFVVVGAGPGEVPKGVTSYEDLFDETPLENYAPANGAADDAEAAVVIYTSGTTGKPKGAVRKFPKDAFPAALRFIAQTPMRADDVHLVACPLYHSTALAFLLLSQILGATAVLMDEFKPEFFLRDVERWGVTTTAVVPTMLHRVLSLEPELLARYRTRSLRAIICGGAPLPGPLGLRVMDHFGDILFNFYGATETGLVTLANPQDLRAAPGTIGQPIPGNDIRLLDDAGVEVARGEVGELYVKNKLLVAGYHKDDDATAASLRDGFFSVGDLARKDRDGRYFIEGRKRDMIISGGVNIYPAEVESALEAHPDVAEVAVVGVEDAEWGERVRAFVVARPGSQLDDAYLKTWTRERLAGPKVPRDFVFLDALPRNATGKVMKRDLRVWRA</sequence>
<dbReference type="Pfam" id="PF00501">
    <property type="entry name" value="AMP-binding"/>
    <property type="match status" value="1"/>
</dbReference>
<dbReference type="Gene3D" id="3.40.50.12780">
    <property type="entry name" value="N-terminal domain of ligase-like"/>
    <property type="match status" value="1"/>
</dbReference>
<proteinExistence type="predicted"/>
<dbReference type="Proteomes" id="UP001379533">
    <property type="component" value="Chromosome"/>
</dbReference>
<organism evidence="3 4">
    <name type="scientific">Pendulispora brunnea</name>
    <dbReference type="NCBI Taxonomy" id="2905690"/>
    <lineage>
        <taxon>Bacteria</taxon>
        <taxon>Pseudomonadati</taxon>
        <taxon>Myxococcota</taxon>
        <taxon>Myxococcia</taxon>
        <taxon>Myxococcales</taxon>
        <taxon>Sorangiineae</taxon>
        <taxon>Pendulisporaceae</taxon>
        <taxon>Pendulispora</taxon>
    </lineage>
</organism>
<dbReference type="Pfam" id="PF13193">
    <property type="entry name" value="AMP-binding_C"/>
    <property type="match status" value="1"/>
</dbReference>
<dbReference type="RefSeq" id="WP_394847734.1">
    <property type="nucleotide sequence ID" value="NZ_CP089982.1"/>
</dbReference>
<evidence type="ECO:0000259" key="1">
    <source>
        <dbReference type="Pfam" id="PF00501"/>
    </source>
</evidence>
<dbReference type="PANTHER" id="PTHR43767:SF7">
    <property type="entry name" value="MEDIUM_LONG-CHAIN-FATTY-ACID--COA LIGASE FADD8"/>
    <property type="match status" value="1"/>
</dbReference>
<dbReference type="EMBL" id="CP089982">
    <property type="protein sequence ID" value="WXA97119.1"/>
    <property type="molecule type" value="Genomic_DNA"/>
</dbReference>
<dbReference type="InterPro" id="IPR020845">
    <property type="entry name" value="AMP-binding_CS"/>
</dbReference>
<dbReference type="InterPro" id="IPR000873">
    <property type="entry name" value="AMP-dep_synth/lig_dom"/>
</dbReference>
<evidence type="ECO:0000313" key="3">
    <source>
        <dbReference type="EMBL" id="WXA97119.1"/>
    </source>
</evidence>
<dbReference type="Gene3D" id="3.30.300.30">
    <property type="match status" value="1"/>
</dbReference>
<evidence type="ECO:0000259" key="2">
    <source>
        <dbReference type="Pfam" id="PF13193"/>
    </source>
</evidence>
<protein>
    <submittedName>
        <fullName evidence="3">AMP-binding protein</fullName>
    </submittedName>
</protein>
<name>A0ABZ2KJI2_9BACT</name>
<dbReference type="InterPro" id="IPR042099">
    <property type="entry name" value="ANL_N_sf"/>
</dbReference>
<dbReference type="PROSITE" id="PS00455">
    <property type="entry name" value="AMP_BINDING"/>
    <property type="match status" value="1"/>
</dbReference>
<dbReference type="InterPro" id="IPR045851">
    <property type="entry name" value="AMP-bd_C_sf"/>
</dbReference>
<accession>A0ABZ2KJI2</accession>
<dbReference type="InterPro" id="IPR050237">
    <property type="entry name" value="ATP-dep_AMP-bd_enzyme"/>
</dbReference>
<feature type="domain" description="AMP-dependent synthetase/ligase" evidence="1">
    <location>
        <begin position="65"/>
        <end position="433"/>
    </location>
</feature>
<dbReference type="InterPro" id="IPR025110">
    <property type="entry name" value="AMP-bd_C"/>
</dbReference>
<gene>
    <name evidence="3" type="ORF">LZC95_09755</name>
</gene>
<feature type="domain" description="AMP-binding enzyme C-terminal" evidence="2">
    <location>
        <begin position="483"/>
        <end position="558"/>
    </location>
</feature>
<keyword evidence="4" id="KW-1185">Reference proteome</keyword>